<feature type="region of interest" description="Disordered" evidence="1">
    <location>
        <begin position="1"/>
        <end position="31"/>
    </location>
</feature>
<accession>A0A9W8B6H3</accession>
<feature type="transmembrane region" description="Helical" evidence="2">
    <location>
        <begin position="39"/>
        <end position="64"/>
    </location>
</feature>
<sequence length="70" mass="7633">MRQRAAPVHRQHAASPPDSVPTDLQSQVRPSSRYSSRSILASAILITLALALSLRLDVIGTVTIDTRVNR</sequence>
<evidence type="ECO:0000256" key="2">
    <source>
        <dbReference type="SAM" id="Phobius"/>
    </source>
</evidence>
<proteinExistence type="predicted"/>
<feature type="compositionally biased region" description="Basic residues" evidence="1">
    <location>
        <begin position="1"/>
        <end position="12"/>
    </location>
</feature>
<keyword evidence="2" id="KW-0472">Membrane</keyword>
<keyword evidence="2" id="KW-0812">Transmembrane</keyword>
<dbReference type="AlphaFoldDB" id="A0A9W8B6H3"/>
<feature type="non-terminal residue" evidence="3">
    <location>
        <position position="70"/>
    </location>
</feature>
<evidence type="ECO:0000256" key="1">
    <source>
        <dbReference type="SAM" id="MobiDB-lite"/>
    </source>
</evidence>
<comment type="caution">
    <text evidence="3">The sequence shown here is derived from an EMBL/GenBank/DDBJ whole genome shotgun (WGS) entry which is preliminary data.</text>
</comment>
<keyword evidence="4" id="KW-1185">Reference proteome</keyword>
<reference evidence="3" key="1">
    <citation type="submission" date="2022-07" db="EMBL/GenBank/DDBJ databases">
        <title>Phylogenomic reconstructions and comparative analyses of Kickxellomycotina fungi.</title>
        <authorList>
            <person name="Reynolds N.K."/>
            <person name="Stajich J.E."/>
            <person name="Barry K."/>
            <person name="Grigoriev I.V."/>
            <person name="Crous P."/>
            <person name="Smith M.E."/>
        </authorList>
    </citation>
    <scope>NUCLEOTIDE SEQUENCE</scope>
    <source>
        <strain evidence="3">RSA 567</strain>
    </source>
</reference>
<evidence type="ECO:0000313" key="4">
    <source>
        <dbReference type="Proteomes" id="UP001151582"/>
    </source>
</evidence>
<gene>
    <name evidence="3" type="ORF">H4R34_003979</name>
</gene>
<dbReference type="Proteomes" id="UP001151582">
    <property type="component" value="Unassembled WGS sequence"/>
</dbReference>
<keyword evidence="2" id="KW-1133">Transmembrane helix</keyword>
<protein>
    <submittedName>
        <fullName evidence="3">Uncharacterized protein</fullName>
    </submittedName>
</protein>
<dbReference type="EMBL" id="JANBQB010000431">
    <property type="protein sequence ID" value="KAJ1976443.1"/>
    <property type="molecule type" value="Genomic_DNA"/>
</dbReference>
<name>A0A9W8B6H3_9FUNG</name>
<organism evidence="3 4">
    <name type="scientific">Dimargaris verticillata</name>
    <dbReference type="NCBI Taxonomy" id="2761393"/>
    <lineage>
        <taxon>Eukaryota</taxon>
        <taxon>Fungi</taxon>
        <taxon>Fungi incertae sedis</taxon>
        <taxon>Zoopagomycota</taxon>
        <taxon>Kickxellomycotina</taxon>
        <taxon>Dimargaritomycetes</taxon>
        <taxon>Dimargaritales</taxon>
        <taxon>Dimargaritaceae</taxon>
        <taxon>Dimargaris</taxon>
    </lineage>
</organism>
<evidence type="ECO:0000313" key="3">
    <source>
        <dbReference type="EMBL" id="KAJ1976443.1"/>
    </source>
</evidence>